<dbReference type="EMBL" id="MU005764">
    <property type="protein sequence ID" value="KAF2714311.1"/>
    <property type="molecule type" value="Genomic_DNA"/>
</dbReference>
<keyword evidence="2" id="KW-1185">Reference proteome</keyword>
<accession>A0A6G1KPJ7</accession>
<dbReference type="Proteomes" id="UP000799428">
    <property type="component" value="Unassembled WGS sequence"/>
</dbReference>
<reference evidence="1" key="1">
    <citation type="journal article" date="2020" name="Stud. Mycol.">
        <title>101 Dothideomycetes genomes: a test case for predicting lifestyles and emergence of pathogens.</title>
        <authorList>
            <person name="Haridas S."/>
            <person name="Albert R."/>
            <person name="Binder M."/>
            <person name="Bloem J."/>
            <person name="Labutti K."/>
            <person name="Salamov A."/>
            <person name="Andreopoulos B."/>
            <person name="Baker S."/>
            <person name="Barry K."/>
            <person name="Bills G."/>
            <person name="Bluhm B."/>
            <person name="Cannon C."/>
            <person name="Castanera R."/>
            <person name="Culley D."/>
            <person name="Daum C."/>
            <person name="Ezra D."/>
            <person name="Gonzalez J."/>
            <person name="Henrissat B."/>
            <person name="Kuo A."/>
            <person name="Liang C."/>
            <person name="Lipzen A."/>
            <person name="Lutzoni F."/>
            <person name="Magnuson J."/>
            <person name="Mondo S."/>
            <person name="Nolan M."/>
            <person name="Ohm R."/>
            <person name="Pangilinan J."/>
            <person name="Park H.-J."/>
            <person name="Ramirez L."/>
            <person name="Alfaro M."/>
            <person name="Sun H."/>
            <person name="Tritt A."/>
            <person name="Yoshinaga Y."/>
            <person name="Zwiers L.-H."/>
            <person name="Turgeon B."/>
            <person name="Goodwin S."/>
            <person name="Spatafora J."/>
            <person name="Crous P."/>
            <person name="Grigoriev I."/>
        </authorList>
    </citation>
    <scope>NUCLEOTIDE SEQUENCE</scope>
    <source>
        <strain evidence="1">CBS 279.74</strain>
    </source>
</reference>
<organism evidence="1 2">
    <name type="scientific">Pleomassaria siparia CBS 279.74</name>
    <dbReference type="NCBI Taxonomy" id="1314801"/>
    <lineage>
        <taxon>Eukaryota</taxon>
        <taxon>Fungi</taxon>
        <taxon>Dikarya</taxon>
        <taxon>Ascomycota</taxon>
        <taxon>Pezizomycotina</taxon>
        <taxon>Dothideomycetes</taxon>
        <taxon>Pleosporomycetidae</taxon>
        <taxon>Pleosporales</taxon>
        <taxon>Pleomassariaceae</taxon>
        <taxon>Pleomassaria</taxon>
    </lineage>
</organism>
<name>A0A6G1KPJ7_9PLEO</name>
<gene>
    <name evidence="1" type="ORF">K504DRAFT_486258</name>
</gene>
<proteinExistence type="predicted"/>
<evidence type="ECO:0000313" key="2">
    <source>
        <dbReference type="Proteomes" id="UP000799428"/>
    </source>
</evidence>
<dbReference type="AlphaFoldDB" id="A0A6G1KPJ7"/>
<protein>
    <submittedName>
        <fullName evidence="1">Uncharacterized protein</fullName>
    </submittedName>
</protein>
<evidence type="ECO:0000313" key="1">
    <source>
        <dbReference type="EMBL" id="KAF2714311.1"/>
    </source>
</evidence>
<dbReference type="OrthoDB" id="3764745at2759"/>
<sequence>MSATTFTQFSSLCKELRDMIWSAAAAIQFQHIADNLPTSSSNPCAERRRQAFVGYDNLPSETERQPLRVYVRESYNGHKMRLDINEFQALVNSIPIATASYEARSYVVNLCRDRIKIVDLYHSLNAQGNDEHGDTGVELLENVFVQPTTLVVTKWRANSYNTAVNFESQEHLIDVVTRVFGSCVEKVVLNLWADSQDDLEKIYWPHTAQIQRDEWEETDRTFIRDPSHDLSTVFMTPDRKLHVSEKLWVGNEYDMEDMARYLLKLFEILDVAKERLPGLQSIDMKLHTYCWDDILSTRIRAVHKDGVLWVDWSDVAIGFHHRFVEVVYSTTPELSD</sequence>